<gene>
    <name evidence="1" type="ORF">GCM10025881_08390</name>
</gene>
<dbReference type="InterPro" id="IPR036291">
    <property type="entry name" value="NAD(P)-bd_dom_sf"/>
</dbReference>
<dbReference type="Pfam" id="PF00106">
    <property type="entry name" value="adh_short"/>
    <property type="match status" value="1"/>
</dbReference>
<organism evidence="1 2">
    <name type="scientific">Pseudolysinimonas kribbensis</name>
    <dbReference type="NCBI Taxonomy" id="433641"/>
    <lineage>
        <taxon>Bacteria</taxon>
        <taxon>Bacillati</taxon>
        <taxon>Actinomycetota</taxon>
        <taxon>Actinomycetes</taxon>
        <taxon>Micrococcales</taxon>
        <taxon>Microbacteriaceae</taxon>
        <taxon>Pseudolysinimonas</taxon>
    </lineage>
</organism>
<dbReference type="SUPFAM" id="SSF51735">
    <property type="entry name" value="NAD(P)-binding Rossmann-fold domains"/>
    <property type="match status" value="1"/>
</dbReference>
<dbReference type="Gene3D" id="3.40.50.720">
    <property type="entry name" value="NAD(P)-binding Rossmann-like Domain"/>
    <property type="match status" value="1"/>
</dbReference>
<evidence type="ECO:0008006" key="3">
    <source>
        <dbReference type="Google" id="ProtNLM"/>
    </source>
</evidence>
<protein>
    <recommendedName>
        <fullName evidence="3">SDR family NAD(P)-dependent oxidoreductase</fullName>
    </recommendedName>
</protein>
<dbReference type="EMBL" id="BSVB01000001">
    <property type="protein sequence ID" value="GMA94015.1"/>
    <property type="molecule type" value="Genomic_DNA"/>
</dbReference>
<dbReference type="RefSeq" id="WP_284253038.1">
    <property type="nucleotide sequence ID" value="NZ_BSVB01000001.1"/>
</dbReference>
<dbReference type="InterPro" id="IPR002347">
    <property type="entry name" value="SDR_fam"/>
</dbReference>
<evidence type="ECO:0000313" key="2">
    <source>
        <dbReference type="Proteomes" id="UP001157034"/>
    </source>
</evidence>
<sequence length="92" mass="9194">MSGELDGRHVLVTGGGRGIGAGVAEEAAARGALVTLVARTRGELDGVAARIVDAGGRARTHAADATDDAAMEEAIAQADAAEPLWGRCCRPG</sequence>
<comment type="caution">
    <text evidence="1">The sequence shown here is derived from an EMBL/GenBank/DDBJ whole genome shotgun (WGS) entry which is preliminary data.</text>
</comment>
<name>A0ABQ6K4K4_9MICO</name>
<dbReference type="PANTHER" id="PTHR43550">
    <property type="entry name" value="3-KETODIHYDROSPHINGOSINE REDUCTASE"/>
    <property type="match status" value="1"/>
</dbReference>
<reference evidence="2" key="1">
    <citation type="journal article" date="2019" name="Int. J. Syst. Evol. Microbiol.">
        <title>The Global Catalogue of Microorganisms (GCM) 10K type strain sequencing project: providing services to taxonomists for standard genome sequencing and annotation.</title>
        <authorList>
            <consortium name="The Broad Institute Genomics Platform"/>
            <consortium name="The Broad Institute Genome Sequencing Center for Infectious Disease"/>
            <person name="Wu L."/>
            <person name="Ma J."/>
        </authorList>
    </citation>
    <scope>NUCLEOTIDE SEQUENCE [LARGE SCALE GENOMIC DNA]</scope>
    <source>
        <strain evidence="2">NBRC 108894</strain>
    </source>
</reference>
<keyword evidence="2" id="KW-1185">Reference proteome</keyword>
<dbReference type="Proteomes" id="UP001157034">
    <property type="component" value="Unassembled WGS sequence"/>
</dbReference>
<accession>A0ABQ6K4K4</accession>
<dbReference type="PANTHER" id="PTHR43550:SF3">
    <property type="entry name" value="3-KETODIHYDROSPHINGOSINE REDUCTASE"/>
    <property type="match status" value="1"/>
</dbReference>
<evidence type="ECO:0000313" key="1">
    <source>
        <dbReference type="EMBL" id="GMA94015.1"/>
    </source>
</evidence>
<proteinExistence type="predicted"/>